<dbReference type="GO" id="GO:0019239">
    <property type="term" value="F:deaminase activity"/>
    <property type="evidence" value="ECO:0007669"/>
    <property type="project" value="TreeGrafter"/>
</dbReference>
<dbReference type="InterPro" id="IPR035959">
    <property type="entry name" value="RutC-like_sf"/>
</dbReference>
<name>I2GD80_9BACT</name>
<dbReference type="Proteomes" id="UP000009309">
    <property type="component" value="Unassembled WGS sequence"/>
</dbReference>
<proteinExistence type="inferred from homology"/>
<dbReference type="PANTHER" id="PTHR11803">
    <property type="entry name" value="2-IMINOBUTANOATE/2-IMINOPROPANOATE DEAMINASE RIDA"/>
    <property type="match status" value="1"/>
</dbReference>
<dbReference type="OrthoDB" id="573013at2"/>
<comment type="similarity">
    <text evidence="1">Belongs to the RutC family.</text>
</comment>
<evidence type="ECO:0000313" key="2">
    <source>
        <dbReference type="EMBL" id="CCH51854.1"/>
    </source>
</evidence>
<sequence>MSASSNQAQSATVLTQEKNTFMNPAGLFNPVYNGFSHIGKVPAGTELIYLSGQWASDTDGKLVSADFEEQVRQTLNNLTIALAAAGVSTRHIVKQTIYIADFTPDKKATLMKVAATEWDADVFPASTIVPLPLLATAPGCLIEIESVATK</sequence>
<organism evidence="2 3">
    <name type="scientific">Fibrisoma limi BUZ 3</name>
    <dbReference type="NCBI Taxonomy" id="1185876"/>
    <lineage>
        <taxon>Bacteria</taxon>
        <taxon>Pseudomonadati</taxon>
        <taxon>Bacteroidota</taxon>
        <taxon>Cytophagia</taxon>
        <taxon>Cytophagales</taxon>
        <taxon>Spirosomataceae</taxon>
        <taxon>Fibrisoma</taxon>
    </lineage>
</organism>
<protein>
    <submittedName>
        <fullName evidence="2">Endoribonuclease L-PSP</fullName>
    </submittedName>
</protein>
<dbReference type="SUPFAM" id="SSF55298">
    <property type="entry name" value="YjgF-like"/>
    <property type="match status" value="1"/>
</dbReference>
<dbReference type="CDD" id="cd00448">
    <property type="entry name" value="YjgF_YER057c_UK114_family"/>
    <property type="match status" value="1"/>
</dbReference>
<dbReference type="InterPro" id="IPR006175">
    <property type="entry name" value="YjgF/YER057c/UK114"/>
</dbReference>
<dbReference type="RefSeq" id="WP_009280440.1">
    <property type="nucleotide sequence ID" value="NZ_CAIT01000004.1"/>
</dbReference>
<dbReference type="PANTHER" id="PTHR11803:SF58">
    <property type="entry name" value="PROTEIN HMF1-RELATED"/>
    <property type="match status" value="1"/>
</dbReference>
<dbReference type="GO" id="GO:0005829">
    <property type="term" value="C:cytosol"/>
    <property type="evidence" value="ECO:0007669"/>
    <property type="project" value="TreeGrafter"/>
</dbReference>
<evidence type="ECO:0000313" key="3">
    <source>
        <dbReference type="Proteomes" id="UP000009309"/>
    </source>
</evidence>
<keyword evidence="3" id="KW-1185">Reference proteome</keyword>
<dbReference type="eggNOG" id="COG0251">
    <property type="taxonomic scope" value="Bacteria"/>
</dbReference>
<dbReference type="STRING" id="1185876.BN8_00807"/>
<dbReference type="Pfam" id="PF01042">
    <property type="entry name" value="Ribonuc_L-PSP"/>
    <property type="match status" value="1"/>
</dbReference>
<reference evidence="2 3" key="1">
    <citation type="journal article" date="2012" name="J. Bacteriol.">
        <title>Genome Sequence of the Filamentous Bacterium Fibrisoma limi BUZ 3T.</title>
        <authorList>
            <person name="Filippini M."/>
            <person name="Qi W."/>
            <person name="Jaenicke S."/>
            <person name="Goesmann A."/>
            <person name="Smits T.H."/>
            <person name="Bagheri H.C."/>
        </authorList>
    </citation>
    <scope>NUCLEOTIDE SEQUENCE [LARGE SCALE GENOMIC DNA]</scope>
    <source>
        <strain evidence="3">BUZ 3T</strain>
    </source>
</reference>
<accession>I2GD80</accession>
<gene>
    <name evidence="2" type="ORF">BN8_00807</name>
</gene>
<dbReference type="AlphaFoldDB" id="I2GD80"/>
<evidence type="ECO:0000256" key="1">
    <source>
        <dbReference type="ARBA" id="ARBA00010552"/>
    </source>
</evidence>
<dbReference type="Gene3D" id="3.30.1330.40">
    <property type="entry name" value="RutC-like"/>
    <property type="match status" value="1"/>
</dbReference>
<dbReference type="EMBL" id="CAIT01000004">
    <property type="protein sequence ID" value="CCH51854.1"/>
    <property type="molecule type" value="Genomic_DNA"/>
</dbReference>
<comment type="caution">
    <text evidence="2">The sequence shown here is derived from an EMBL/GenBank/DDBJ whole genome shotgun (WGS) entry which is preliminary data.</text>
</comment>